<dbReference type="EMBL" id="JAHQIW010000939">
    <property type="protein sequence ID" value="KAJ1350727.1"/>
    <property type="molecule type" value="Genomic_DNA"/>
</dbReference>
<sequence length="230" mass="25694">MMADAMAQSPDPCRLTTSRRCFTIRVQVKWTLIEQSPRLSCSSFLRLLNLNLGNKSLQKVHRLNKRTPQLTVYRTCYNWKTVLRNLLLCVRYLVEILLYQSTHQRQTLQPLPELLKISGSGTKILTPGVTIGRTQATAHTVQTEPILPLIVVPPPSKKPTKPTCNEVSYQGKVPSEVRSKSTSDSEDISKSMLEAIHVSPPQSQAIAILKCGRGNRRCDQINSNTVASTS</sequence>
<reference evidence="2" key="1">
    <citation type="submission" date="2021-06" db="EMBL/GenBank/DDBJ databases">
        <title>Parelaphostrongylus tenuis whole genome reference sequence.</title>
        <authorList>
            <person name="Garwood T.J."/>
            <person name="Larsen P.A."/>
            <person name="Fountain-Jones N.M."/>
            <person name="Garbe J.R."/>
            <person name="Macchietto M.G."/>
            <person name="Kania S.A."/>
            <person name="Gerhold R.W."/>
            <person name="Richards J.E."/>
            <person name="Wolf T.M."/>
        </authorList>
    </citation>
    <scope>NUCLEOTIDE SEQUENCE</scope>
    <source>
        <strain evidence="2">MNPRO001-30</strain>
        <tissue evidence="2">Meninges</tissue>
    </source>
</reference>
<feature type="compositionally biased region" description="Basic and acidic residues" evidence="1">
    <location>
        <begin position="175"/>
        <end position="187"/>
    </location>
</feature>
<proteinExistence type="predicted"/>
<name>A0AAD5QGY0_PARTN</name>
<comment type="caution">
    <text evidence="2">The sequence shown here is derived from an EMBL/GenBank/DDBJ whole genome shotgun (WGS) entry which is preliminary data.</text>
</comment>
<protein>
    <submittedName>
        <fullName evidence="2">Uncharacterized protein</fullName>
    </submittedName>
</protein>
<gene>
    <name evidence="2" type="ORF">KIN20_006594</name>
</gene>
<evidence type="ECO:0000313" key="2">
    <source>
        <dbReference type="EMBL" id="KAJ1350727.1"/>
    </source>
</evidence>
<evidence type="ECO:0000256" key="1">
    <source>
        <dbReference type="SAM" id="MobiDB-lite"/>
    </source>
</evidence>
<keyword evidence="3" id="KW-1185">Reference proteome</keyword>
<feature type="region of interest" description="Disordered" evidence="1">
    <location>
        <begin position="157"/>
        <end position="187"/>
    </location>
</feature>
<organism evidence="2 3">
    <name type="scientific">Parelaphostrongylus tenuis</name>
    <name type="common">Meningeal worm</name>
    <dbReference type="NCBI Taxonomy" id="148309"/>
    <lineage>
        <taxon>Eukaryota</taxon>
        <taxon>Metazoa</taxon>
        <taxon>Ecdysozoa</taxon>
        <taxon>Nematoda</taxon>
        <taxon>Chromadorea</taxon>
        <taxon>Rhabditida</taxon>
        <taxon>Rhabditina</taxon>
        <taxon>Rhabditomorpha</taxon>
        <taxon>Strongyloidea</taxon>
        <taxon>Metastrongylidae</taxon>
        <taxon>Parelaphostrongylus</taxon>
    </lineage>
</organism>
<dbReference type="AlphaFoldDB" id="A0AAD5QGY0"/>
<evidence type="ECO:0000313" key="3">
    <source>
        <dbReference type="Proteomes" id="UP001196413"/>
    </source>
</evidence>
<accession>A0AAD5QGY0</accession>
<dbReference type="Proteomes" id="UP001196413">
    <property type="component" value="Unassembled WGS sequence"/>
</dbReference>